<dbReference type="Proteomes" id="UP001154265">
    <property type="component" value="Unassembled WGS sequence"/>
</dbReference>
<keyword evidence="1" id="KW-1133">Transmembrane helix</keyword>
<dbReference type="EMBL" id="JAKKUT010000005">
    <property type="protein sequence ID" value="MDG2991766.1"/>
    <property type="molecule type" value="Genomic_DNA"/>
</dbReference>
<evidence type="ECO:0000259" key="2">
    <source>
        <dbReference type="Pfam" id="PF04536"/>
    </source>
</evidence>
<accession>A0ABT6F1N8</accession>
<protein>
    <submittedName>
        <fullName evidence="3">TPM domain-containing protein</fullName>
    </submittedName>
</protein>
<evidence type="ECO:0000256" key="1">
    <source>
        <dbReference type="SAM" id="Phobius"/>
    </source>
</evidence>
<organism evidence="3 4">
    <name type="scientific">Candidatus Synechococcus calcipolaris G9</name>
    <dbReference type="NCBI Taxonomy" id="1497997"/>
    <lineage>
        <taxon>Bacteria</taxon>
        <taxon>Bacillati</taxon>
        <taxon>Cyanobacteriota</taxon>
        <taxon>Cyanophyceae</taxon>
        <taxon>Synechococcales</taxon>
        <taxon>Synechococcaceae</taxon>
        <taxon>Synechococcus</taxon>
    </lineage>
</organism>
<dbReference type="PANTHER" id="PTHR35514">
    <property type="entry name" value="THYLAKOID LUMENAL 15.0 KDA PROTEIN 2, CHLOROPLASTIC"/>
    <property type="match status" value="1"/>
</dbReference>
<dbReference type="PANTHER" id="PTHR35514:SF1">
    <property type="entry name" value="THYLAKOID LUMENAL 15.0 KDA PROTEIN 2, CHLOROPLASTIC"/>
    <property type="match status" value="1"/>
</dbReference>
<keyword evidence="1" id="KW-0812">Transmembrane</keyword>
<reference evidence="3" key="2">
    <citation type="submission" date="2022-01" db="EMBL/GenBank/DDBJ databases">
        <authorList>
            <person name="Zivanovic Y."/>
            <person name="Moreira D."/>
            <person name="Lopez-Garcia P."/>
        </authorList>
    </citation>
    <scope>NUCLEOTIDE SEQUENCE</scope>
    <source>
        <strain evidence="3">G9</strain>
    </source>
</reference>
<feature type="domain" description="TPM" evidence="2">
    <location>
        <begin position="24"/>
        <end position="138"/>
    </location>
</feature>
<comment type="caution">
    <text evidence="3">The sequence shown here is derived from an EMBL/GenBank/DDBJ whole genome shotgun (WGS) entry which is preliminary data.</text>
</comment>
<dbReference type="InterPro" id="IPR007621">
    <property type="entry name" value="TPM_dom"/>
</dbReference>
<evidence type="ECO:0000313" key="4">
    <source>
        <dbReference type="Proteomes" id="UP001154265"/>
    </source>
</evidence>
<dbReference type="RefSeq" id="WP_338405743.1">
    <property type="nucleotide sequence ID" value="NZ_JAKKUT010000005.1"/>
</dbReference>
<sequence length="246" mass="27435">MAIAPASAHAFDNPELLPTQPTAIVDLAKILTPIQQDRLETELTTFEAKTGWKLRVLTQYDRTPGLAVKDFWQLDDRSVLLVADSRGGNILNFNVGDAVYRVLQRTFWVELQTRFGNQYFVRDNGEDQAILQSLAAIETCLERSGCRAVPGLPKEQWVLTLVTSIFGGLIFGFAARPRRSDQWISWKWALLFSPLWGMLFFAFGIGPVVIRTAEWLPLVRNIAGFTLGTMIGFLAPTPGQSSSSET</sequence>
<feature type="transmembrane region" description="Helical" evidence="1">
    <location>
        <begin position="157"/>
        <end position="176"/>
    </location>
</feature>
<keyword evidence="1" id="KW-0472">Membrane</keyword>
<proteinExistence type="predicted"/>
<gene>
    <name evidence="3" type="ORF">L3556_12620</name>
</gene>
<evidence type="ECO:0000313" key="3">
    <source>
        <dbReference type="EMBL" id="MDG2991766.1"/>
    </source>
</evidence>
<dbReference type="Pfam" id="PF04536">
    <property type="entry name" value="TPM_phosphatase"/>
    <property type="match status" value="1"/>
</dbReference>
<reference evidence="3" key="1">
    <citation type="journal article" date="2022" name="Genome Biol. Evol.">
        <title>A New Gene Family Diagnostic for Intracellular Biomineralization of Amorphous Ca Carbonates by Cyanobacteria.</title>
        <authorList>
            <person name="Benzerara K."/>
            <person name="Duprat E."/>
            <person name="Bitard-Feildel T."/>
            <person name="Caumes G."/>
            <person name="Cassier-Chauvat C."/>
            <person name="Chauvat F."/>
            <person name="Dezi M."/>
            <person name="Diop S.I."/>
            <person name="Gaschignard G."/>
            <person name="Gorgen S."/>
            <person name="Gugger M."/>
            <person name="Lopez-Garcia P."/>
            <person name="Millet M."/>
            <person name="Skouri-Panet F."/>
            <person name="Moreira D."/>
            <person name="Callebaut I."/>
        </authorList>
    </citation>
    <scope>NUCLEOTIDE SEQUENCE</scope>
    <source>
        <strain evidence="3">G9</strain>
    </source>
</reference>
<name>A0ABT6F1N8_9SYNE</name>
<keyword evidence="4" id="KW-1185">Reference proteome</keyword>
<feature type="transmembrane region" description="Helical" evidence="1">
    <location>
        <begin position="188"/>
        <end position="209"/>
    </location>
</feature>